<evidence type="ECO:0000313" key="2">
    <source>
        <dbReference type="EMBL" id="KAL0573626.1"/>
    </source>
</evidence>
<name>A0ABR3FEQ0_9AGAR</name>
<dbReference type="Proteomes" id="UP001465976">
    <property type="component" value="Unassembled WGS sequence"/>
</dbReference>
<dbReference type="InterPro" id="IPR017438">
    <property type="entry name" value="ATP-NAD_kinase_N"/>
</dbReference>
<dbReference type="PANTHER" id="PTHR12358:SF105">
    <property type="entry name" value="DAGKC DOMAIN-CONTAINING PROTEIN"/>
    <property type="match status" value="1"/>
</dbReference>
<dbReference type="Pfam" id="PF00781">
    <property type="entry name" value="DAGK_cat"/>
    <property type="match status" value="1"/>
</dbReference>
<comment type="caution">
    <text evidence="2">The sequence shown here is derived from an EMBL/GenBank/DDBJ whole genome shotgun (WGS) entry which is preliminary data.</text>
</comment>
<accession>A0ABR3FEQ0</accession>
<dbReference type="Gene3D" id="3.40.50.10330">
    <property type="entry name" value="Probable inorganic polyphosphate/atp-NAD kinase, domain 1"/>
    <property type="match status" value="1"/>
</dbReference>
<protein>
    <recommendedName>
        <fullName evidence="1">DAGKc domain-containing protein</fullName>
    </recommendedName>
</protein>
<sequence>MSIAIYNPVSGNGTAKDFFDQEVIPLLQRANKPTPKLVATDRSGHAGEIVHEALETLEGEITVFLGAGDGTLHEIINFLSLSGVKGPKGRTDKKLHLVLVPCGTANALYSSLFPPSTPESLNEVAYKLQSVQSFIDGKRIIPLTLAISTLSSPPVKKQMPKGEEIIHLSSSNALTIYWFTDSRRFFRGSINMFARGHSQGL</sequence>
<proteinExistence type="predicted"/>
<dbReference type="InterPro" id="IPR001206">
    <property type="entry name" value="Diacylglycerol_kinase_cat_dom"/>
</dbReference>
<dbReference type="PANTHER" id="PTHR12358">
    <property type="entry name" value="SPHINGOSINE KINASE"/>
    <property type="match status" value="1"/>
</dbReference>
<evidence type="ECO:0000259" key="1">
    <source>
        <dbReference type="PROSITE" id="PS50146"/>
    </source>
</evidence>
<dbReference type="InterPro" id="IPR016064">
    <property type="entry name" value="NAD/diacylglycerol_kinase_sf"/>
</dbReference>
<evidence type="ECO:0000313" key="3">
    <source>
        <dbReference type="Proteomes" id="UP001465976"/>
    </source>
</evidence>
<dbReference type="EMBL" id="JBAHYK010000481">
    <property type="protein sequence ID" value="KAL0573626.1"/>
    <property type="molecule type" value="Genomic_DNA"/>
</dbReference>
<organism evidence="2 3">
    <name type="scientific">Marasmius crinis-equi</name>
    <dbReference type="NCBI Taxonomy" id="585013"/>
    <lineage>
        <taxon>Eukaryota</taxon>
        <taxon>Fungi</taxon>
        <taxon>Dikarya</taxon>
        <taxon>Basidiomycota</taxon>
        <taxon>Agaricomycotina</taxon>
        <taxon>Agaricomycetes</taxon>
        <taxon>Agaricomycetidae</taxon>
        <taxon>Agaricales</taxon>
        <taxon>Marasmiineae</taxon>
        <taxon>Marasmiaceae</taxon>
        <taxon>Marasmius</taxon>
    </lineage>
</organism>
<feature type="domain" description="DAGKc" evidence="1">
    <location>
        <begin position="1"/>
        <end position="143"/>
    </location>
</feature>
<dbReference type="InterPro" id="IPR050187">
    <property type="entry name" value="Lipid_Phosphate_FormReg"/>
</dbReference>
<reference evidence="2 3" key="1">
    <citation type="submission" date="2024-02" db="EMBL/GenBank/DDBJ databases">
        <title>A draft genome for the cacao thread blight pathogen Marasmius crinis-equi.</title>
        <authorList>
            <person name="Cohen S.P."/>
            <person name="Baruah I.K."/>
            <person name="Amoako-Attah I."/>
            <person name="Bukari Y."/>
            <person name="Meinhardt L.W."/>
            <person name="Bailey B.A."/>
        </authorList>
    </citation>
    <scope>NUCLEOTIDE SEQUENCE [LARGE SCALE GENOMIC DNA]</scope>
    <source>
        <strain evidence="2 3">GH-76</strain>
    </source>
</reference>
<dbReference type="PROSITE" id="PS50146">
    <property type="entry name" value="DAGK"/>
    <property type="match status" value="1"/>
</dbReference>
<dbReference type="SUPFAM" id="SSF111331">
    <property type="entry name" value="NAD kinase/diacylglycerol kinase-like"/>
    <property type="match status" value="1"/>
</dbReference>
<gene>
    <name evidence="2" type="ORF">V5O48_008321</name>
</gene>
<keyword evidence="3" id="KW-1185">Reference proteome</keyword>